<dbReference type="SUPFAM" id="SSF52266">
    <property type="entry name" value="SGNH hydrolase"/>
    <property type="match status" value="1"/>
</dbReference>
<evidence type="ECO:0000256" key="4">
    <source>
        <dbReference type="ARBA" id="ARBA00022729"/>
    </source>
</evidence>
<dbReference type="InterPro" id="IPR035669">
    <property type="entry name" value="SGNH_plant_lipase-like"/>
</dbReference>
<evidence type="ECO:0000256" key="2">
    <source>
        <dbReference type="ARBA" id="ARBA00008668"/>
    </source>
</evidence>
<dbReference type="PANTHER" id="PTHR45650">
    <property type="entry name" value="GDSL-LIKE LIPASE/ACYLHYDROLASE-RELATED"/>
    <property type="match status" value="1"/>
</dbReference>
<reference evidence="9 10" key="2">
    <citation type="journal article" date="2009" name="PLoS ONE">
        <title>An integrated genetic and cytogenetic map of the cucumber genome.</title>
        <authorList>
            <person name="Ren Y."/>
            <person name="Zhang Z."/>
            <person name="Liu J."/>
            <person name="Staub J.E."/>
            <person name="Han Y."/>
            <person name="Cheng Z."/>
            <person name="Li X."/>
            <person name="Lu J."/>
            <person name="Miao H."/>
            <person name="Kang H."/>
            <person name="Xie B."/>
            <person name="Gu X."/>
            <person name="Wang X."/>
            <person name="Du Y."/>
            <person name="Jin W."/>
            <person name="Huang S."/>
        </authorList>
    </citation>
    <scope>NUCLEOTIDE SEQUENCE [LARGE SCALE GENOMIC DNA]</scope>
    <source>
        <strain evidence="10">cv. 9930</strain>
    </source>
</reference>
<keyword evidence="10" id="KW-1185">Reference proteome</keyword>
<dbReference type="Gene3D" id="3.40.50.1110">
    <property type="entry name" value="SGNH hydrolase"/>
    <property type="match status" value="1"/>
</dbReference>
<evidence type="ECO:0000256" key="1">
    <source>
        <dbReference type="ARBA" id="ARBA00004613"/>
    </source>
</evidence>
<organism evidence="9 10">
    <name type="scientific">Cucumis sativus</name>
    <name type="common">Cucumber</name>
    <dbReference type="NCBI Taxonomy" id="3659"/>
    <lineage>
        <taxon>Eukaryota</taxon>
        <taxon>Viridiplantae</taxon>
        <taxon>Streptophyta</taxon>
        <taxon>Embryophyta</taxon>
        <taxon>Tracheophyta</taxon>
        <taxon>Spermatophyta</taxon>
        <taxon>Magnoliopsida</taxon>
        <taxon>eudicotyledons</taxon>
        <taxon>Gunneridae</taxon>
        <taxon>Pentapetalae</taxon>
        <taxon>rosids</taxon>
        <taxon>fabids</taxon>
        <taxon>Cucurbitales</taxon>
        <taxon>Cucurbitaceae</taxon>
        <taxon>Benincaseae</taxon>
        <taxon>Cucumis</taxon>
    </lineage>
</organism>
<feature type="chain" id="PRO_5001966080" evidence="8">
    <location>
        <begin position="27"/>
        <end position="370"/>
    </location>
</feature>
<keyword evidence="6" id="KW-0442">Lipid degradation</keyword>
<evidence type="ECO:0000256" key="8">
    <source>
        <dbReference type="SAM" id="SignalP"/>
    </source>
</evidence>
<keyword evidence="4 8" id="KW-0732">Signal</keyword>
<protein>
    <submittedName>
        <fullName evidence="9">Uncharacterized protein</fullName>
    </submittedName>
</protein>
<dbReference type="EMBL" id="CM002923">
    <property type="protein sequence ID" value="KGN61305.1"/>
    <property type="molecule type" value="Genomic_DNA"/>
</dbReference>
<gene>
    <name evidence="9" type="ORF">Csa_2G078090</name>
</gene>
<comment type="similarity">
    <text evidence="2">Belongs to the 'GDSL' lipolytic enzyme family.</text>
</comment>
<keyword evidence="3" id="KW-0964">Secreted</keyword>
<evidence type="ECO:0000256" key="7">
    <source>
        <dbReference type="ARBA" id="ARBA00023098"/>
    </source>
</evidence>
<dbReference type="InterPro" id="IPR001087">
    <property type="entry name" value="GDSL"/>
</dbReference>
<dbReference type="Pfam" id="PF00657">
    <property type="entry name" value="Lipase_GDSL"/>
    <property type="match status" value="1"/>
</dbReference>
<dbReference type="GO" id="GO:0016788">
    <property type="term" value="F:hydrolase activity, acting on ester bonds"/>
    <property type="evidence" value="ECO:0007669"/>
    <property type="project" value="InterPro"/>
</dbReference>
<dbReference type="OMA" id="SCCTVKP"/>
<dbReference type="eggNOG" id="ENOG502SHFG">
    <property type="taxonomic scope" value="Eukaryota"/>
</dbReference>
<evidence type="ECO:0000313" key="10">
    <source>
        <dbReference type="Proteomes" id="UP000029981"/>
    </source>
</evidence>
<evidence type="ECO:0000256" key="3">
    <source>
        <dbReference type="ARBA" id="ARBA00022525"/>
    </source>
</evidence>
<dbReference type="CDD" id="cd01837">
    <property type="entry name" value="SGNH_plant_lipase_like"/>
    <property type="match status" value="1"/>
</dbReference>
<reference evidence="9 10" key="1">
    <citation type="journal article" date="2009" name="Nat. Genet.">
        <title>The genome of the cucumber, Cucumis sativus L.</title>
        <authorList>
            <person name="Huang S."/>
            <person name="Li R."/>
            <person name="Zhang Z."/>
            <person name="Li L."/>
            <person name="Gu X."/>
            <person name="Fan W."/>
            <person name="Lucas W.J."/>
            <person name="Wang X."/>
            <person name="Xie B."/>
            <person name="Ni P."/>
            <person name="Ren Y."/>
            <person name="Zhu H."/>
            <person name="Li J."/>
            <person name="Lin K."/>
            <person name="Jin W."/>
            <person name="Fei Z."/>
            <person name="Li G."/>
            <person name="Staub J."/>
            <person name="Kilian A."/>
            <person name="van der Vossen E.A."/>
            <person name="Wu Y."/>
            <person name="Guo J."/>
            <person name="He J."/>
            <person name="Jia Z."/>
            <person name="Ren Y."/>
            <person name="Tian G."/>
            <person name="Lu Y."/>
            <person name="Ruan J."/>
            <person name="Qian W."/>
            <person name="Wang M."/>
            <person name="Huang Q."/>
            <person name="Li B."/>
            <person name="Xuan Z."/>
            <person name="Cao J."/>
            <person name="Asan"/>
            <person name="Wu Z."/>
            <person name="Zhang J."/>
            <person name="Cai Q."/>
            <person name="Bai Y."/>
            <person name="Zhao B."/>
            <person name="Han Y."/>
            <person name="Li Y."/>
            <person name="Li X."/>
            <person name="Wang S."/>
            <person name="Shi Q."/>
            <person name="Liu S."/>
            <person name="Cho W.K."/>
            <person name="Kim J.Y."/>
            <person name="Xu Y."/>
            <person name="Heller-Uszynska K."/>
            <person name="Miao H."/>
            <person name="Cheng Z."/>
            <person name="Zhang S."/>
            <person name="Wu J."/>
            <person name="Yang Y."/>
            <person name="Kang H."/>
            <person name="Li M."/>
            <person name="Liang H."/>
            <person name="Ren X."/>
            <person name="Shi Z."/>
            <person name="Wen M."/>
            <person name="Jian M."/>
            <person name="Yang H."/>
            <person name="Zhang G."/>
            <person name="Yang Z."/>
            <person name="Chen R."/>
            <person name="Liu S."/>
            <person name="Li J."/>
            <person name="Ma L."/>
            <person name="Liu H."/>
            <person name="Zhou Y."/>
            <person name="Zhao J."/>
            <person name="Fang X."/>
            <person name="Li G."/>
            <person name="Fang L."/>
            <person name="Li Y."/>
            <person name="Liu D."/>
            <person name="Zheng H."/>
            <person name="Zhang Y."/>
            <person name="Qin N."/>
            <person name="Li Z."/>
            <person name="Yang G."/>
            <person name="Yang S."/>
            <person name="Bolund L."/>
            <person name="Kristiansen K."/>
            <person name="Zheng H."/>
            <person name="Li S."/>
            <person name="Zhang X."/>
            <person name="Yang H."/>
            <person name="Wang J."/>
            <person name="Sun R."/>
            <person name="Zhang B."/>
            <person name="Jiang S."/>
            <person name="Wang J."/>
            <person name="Du Y."/>
            <person name="Li S."/>
        </authorList>
    </citation>
    <scope>NUCLEOTIDE SEQUENCE [LARGE SCALE GENOMIC DNA]</scope>
    <source>
        <strain evidence="10">cv. 9930</strain>
    </source>
</reference>
<keyword evidence="7" id="KW-0443">Lipid metabolism</keyword>
<dbReference type="AlphaFoldDB" id="A0A0A0LH81"/>
<evidence type="ECO:0000313" key="9">
    <source>
        <dbReference type="EMBL" id="KGN61305.1"/>
    </source>
</evidence>
<dbReference type="GO" id="GO:0005576">
    <property type="term" value="C:extracellular region"/>
    <property type="evidence" value="ECO:0007669"/>
    <property type="project" value="UniProtKB-SubCell"/>
</dbReference>
<evidence type="ECO:0000256" key="6">
    <source>
        <dbReference type="ARBA" id="ARBA00022963"/>
    </source>
</evidence>
<name>A0A0A0LH81_CUCSA</name>
<evidence type="ECO:0000256" key="5">
    <source>
        <dbReference type="ARBA" id="ARBA00022801"/>
    </source>
</evidence>
<reference evidence="9 10" key="3">
    <citation type="journal article" date="2010" name="BMC Genomics">
        <title>Transcriptome sequencing and comparative analysis of cucumber flowers with different sex types.</title>
        <authorList>
            <person name="Guo S."/>
            <person name="Zheng Y."/>
            <person name="Joung J.G."/>
            <person name="Liu S."/>
            <person name="Zhang Z."/>
            <person name="Crasta O.R."/>
            <person name="Sobral B.W."/>
            <person name="Xu Y."/>
            <person name="Huang S."/>
            <person name="Fei Z."/>
        </authorList>
    </citation>
    <scope>NUCLEOTIDE SEQUENCE [LARGE SCALE GENOMIC DNA]</scope>
    <source>
        <strain evidence="10">cv. 9930</strain>
    </source>
</reference>
<proteinExistence type="inferred from homology"/>
<comment type="subcellular location">
    <subcellularLocation>
        <location evidence="1">Secreted</location>
    </subcellularLocation>
</comment>
<accession>A0A0A0LH81</accession>
<dbReference type="InterPro" id="IPR036514">
    <property type="entry name" value="SGNH_hydro_sf"/>
</dbReference>
<dbReference type="KEGG" id="csv:101218107"/>
<dbReference type="InterPro" id="IPR051238">
    <property type="entry name" value="GDSL_esterase/lipase"/>
</dbReference>
<reference evidence="9 10" key="4">
    <citation type="journal article" date="2011" name="BMC Genomics">
        <title>RNA-Seq improves annotation of protein-coding genes in the cucumber genome.</title>
        <authorList>
            <person name="Li Z."/>
            <person name="Zhang Z."/>
            <person name="Yan P."/>
            <person name="Huang S."/>
            <person name="Fei Z."/>
            <person name="Lin K."/>
        </authorList>
    </citation>
    <scope>NUCLEOTIDE SEQUENCE [LARGE SCALE GENOMIC DNA]</scope>
    <source>
        <strain evidence="10">cv. 9930</strain>
    </source>
</reference>
<sequence length="370" mass="41416">MKSHIWYLIVVYVLVLSLEGKSMVSGEPQVPCAQVPCYFTFGDSLSDNGNNNNLATRAKANYRPYGIDFPGGTTGRFSNGRNLVDFIAEKLNFSNYIPPFMNTRGFNIAQGVNYASGGAGIRFQTGRALGQVISMGEQLRNHNIIIRQIRRSMRNNNSATMAYLKQCLYMVEIGSNDYLNNYYVPSFYSTSRRFSTQEYATRLINQLSLQLEDLIAKGARKVATFGVGLLGCTLYARATFETNGSPCVNDINDAIQLFNIGLKSLIDKLNSRYKNAKFIMIDVAQISTVQPPNQGQIISDAPCCEVQYDNVQCVPFGRVCDNRDGYLFYDGVHPTEFGFEGLANRSFIAQFPNDTYPCDIQQLVQLKLPY</sequence>
<dbReference type="Gramene" id="KGN61305">
    <property type="protein sequence ID" value="KGN61305"/>
    <property type="gene ID" value="Csa_2G078090"/>
</dbReference>
<keyword evidence="5" id="KW-0378">Hydrolase</keyword>
<dbReference type="Proteomes" id="UP000029981">
    <property type="component" value="Chromosome 2"/>
</dbReference>
<dbReference type="GO" id="GO:0016042">
    <property type="term" value="P:lipid catabolic process"/>
    <property type="evidence" value="ECO:0007669"/>
    <property type="project" value="UniProtKB-KW"/>
</dbReference>
<feature type="signal peptide" evidence="8">
    <location>
        <begin position="1"/>
        <end position="26"/>
    </location>
</feature>
<dbReference type="OrthoDB" id="1683520at2759"/>
<dbReference type="PANTHER" id="PTHR45650:SF3">
    <property type="entry name" value="OS01G0748500 PROTEIN"/>
    <property type="match status" value="1"/>
</dbReference>